<evidence type="ECO:0000313" key="1">
    <source>
        <dbReference type="EMBL" id="ABD86568.1"/>
    </source>
</evidence>
<gene>
    <name evidence="1" type="ordered locus">RPC_0998</name>
</gene>
<sequence length="1333" mass="153131">MSPSYSARSMAIVSWMDAFERIDTLMLEVRHIQETVSSHLGVAEFYQPLELEDRYLWGRYSTNSDTDGIDWWPILPNLSSLKNGCETLSQLWCLEFPGANLASIDADSLVDDEAITKIYGSWSDCNEVKKVSASLIKKRRHISERNLLSAIDERLYESLRYLQLLKRDSVRDKLVLACRGWQAFHQTACVTSDSIAEFLLVRRVVLFMLHQRLEAFRDVQSCVQEILNLSLERDPIPTVRRRRDQGIYTTDLADLCRFISIDLAQYFNFLNGIEDDYGYVRLDEEIEYLVHRYTGYFTSVARTEVVKDGVEDATHIRAGFIRSSFWMPERPDLQPIIAHEVAHLLINKHFDNLTPTSLDRRYDAFSRLLRQLSHILECYASQFQFFELSWRRREDLGLECAVDMASIAVHGTSYLFAHFLELVGAGCEDLFEVSGSDSSFRSASEIHVEQITAMRGQIPEWYLRLSVARAFGAALTEELRHSESKLDNVVLEGARDLVEFTANKLLEWMDGDQREDWRLWLEMCRVIEEMIASSDLGPQTNEWRTKRGKHDEYWRREKIAPLHRHTQTLDNIVSSACVGMWFDRLLKQPRMLGNYLCSNPLTNSMDPRREISILFGQLYLGATHFVKASELRMFQRLIDIPWQCAVLTARDLLGTPISEEHGTPRQYWMTAFHEFGWLGRDLYHYALEFVIWFERSPVVRLKAVLRWLDELLEEIKPYLATADDDRLARALHDMINLAITNEAASESDGELRDLIDEWPKNSSEVIDRVAGIRAGWLCREHTDCNFPDSIRAQRYRHVLEFAATHKLSEIGSKLEAGVRNVVTSNDRRPIELRDKILIRDPVARAFNDVIQVIHYLAVRPEINVRAGVVRHHPASQTWAEVFSKFLDVPTQARKRAGGDYRVIPGLIAARSFNIDRISLDYFEHEMGENASFRLGHDPENCWKEGRKLLAKPWGRDGCTAPSGTDGREYYGQALSSTLLGRFDRFVLEEGRRTSRTGSPVSRRGEELFTVPFFRRQQRGIPFACTFANESVGRLEEFEASQSPYPTIRDPNVSVESQRVPIATINVLLTQRSARLTFIERLLAEDIVMNSFDSDLRRSIALQGHVSDDRLIASPYRHFHSQGDIGLLTDGWGDCFLVLFCNLNPVVVKDGHRASDIFSAYLKVVSEIRQRFEQVVDLRRYIFRDPLVVRSETSYTPIAMDVALLNPEDYQTSISFRFKSSLDGMSPPERFEAHMRKQLKVEELDALFSLTRVSGRLDYAISTKSVTKASAEDIYANLFNSAMSSSGGIAEGRYFRYGVLYEMVRNRMFHTDSASNGIGKFIDSTRTSVSEIAS</sequence>
<accession>Q21AL8</accession>
<proteinExistence type="predicted"/>
<dbReference type="KEGG" id="rpc:RPC_0998"/>
<dbReference type="STRING" id="316056.RPC_0998"/>
<name>Q21AL8_RHOPB</name>
<reference evidence="1" key="1">
    <citation type="submission" date="2006-03" db="EMBL/GenBank/DDBJ databases">
        <title>Complete sequence of Rhodopseudomonas palustris BisB18.</title>
        <authorList>
            <consortium name="US DOE Joint Genome Institute"/>
            <person name="Copeland A."/>
            <person name="Lucas S."/>
            <person name="Lapidus A."/>
            <person name="Barry K."/>
            <person name="Detter J.C."/>
            <person name="Glavina del Rio T."/>
            <person name="Hammon N."/>
            <person name="Israni S."/>
            <person name="Dalin E."/>
            <person name="Tice H."/>
            <person name="Pitluck S."/>
            <person name="Chain P."/>
            <person name="Malfatti S."/>
            <person name="Shin M."/>
            <person name="Vergez L."/>
            <person name="Schmutz J."/>
            <person name="Larimer F."/>
            <person name="Land M."/>
            <person name="Hauser L."/>
            <person name="Pelletier D.A."/>
            <person name="Kyrpides N."/>
            <person name="Anderson I."/>
            <person name="Oda Y."/>
            <person name="Harwood C.S."/>
            <person name="Richardson P."/>
        </authorList>
    </citation>
    <scope>NUCLEOTIDE SEQUENCE [LARGE SCALE GENOMIC DNA]</scope>
    <source>
        <strain evidence="1">BisB18</strain>
    </source>
</reference>
<protein>
    <submittedName>
        <fullName evidence="1">Uncharacterized protein</fullName>
    </submittedName>
</protein>
<dbReference type="HOGENOM" id="CLU_258916_0_0_5"/>
<dbReference type="EMBL" id="CP000301">
    <property type="protein sequence ID" value="ABD86568.1"/>
    <property type="molecule type" value="Genomic_DNA"/>
</dbReference>
<organism evidence="1">
    <name type="scientific">Rhodopseudomonas palustris (strain BisB18)</name>
    <dbReference type="NCBI Taxonomy" id="316056"/>
    <lineage>
        <taxon>Bacteria</taxon>
        <taxon>Pseudomonadati</taxon>
        <taxon>Pseudomonadota</taxon>
        <taxon>Alphaproteobacteria</taxon>
        <taxon>Hyphomicrobiales</taxon>
        <taxon>Nitrobacteraceae</taxon>
        <taxon>Rhodopseudomonas</taxon>
    </lineage>
</organism>
<dbReference type="eggNOG" id="ENOG5032R89">
    <property type="taxonomic scope" value="Bacteria"/>
</dbReference>